<evidence type="ECO:0000313" key="2">
    <source>
        <dbReference type="Proteomes" id="UP000680067"/>
    </source>
</evidence>
<evidence type="ECO:0000313" key="1">
    <source>
        <dbReference type="EMBL" id="MBR7781715.1"/>
    </source>
</evidence>
<dbReference type="AlphaFoldDB" id="A0A941DKX8"/>
<name>A0A941DKX8_9BURK</name>
<dbReference type="EMBL" id="JAGSPN010000003">
    <property type="protein sequence ID" value="MBR7781715.1"/>
    <property type="molecule type" value="Genomic_DNA"/>
</dbReference>
<proteinExistence type="predicted"/>
<organism evidence="1 2">
    <name type="scientific">Undibacterium luofuense</name>
    <dbReference type="NCBI Taxonomy" id="2828733"/>
    <lineage>
        <taxon>Bacteria</taxon>
        <taxon>Pseudomonadati</taxon>
        <taxon>Pseudomonadota</taxon>
        <taxon>Betaproteobacteria</taxon>
        <taxon>Burkholderiales</taxon>
        <taxon>Oxalobacteraceae</taxon>
        <taxon>Undibacterium</taxon>
    </lineage>
</organism>
<sequence>MLNHPNSDTDFVPTPGYLVGGFSIYDREESLGEELNKFDPNVFSDLQQLTERYFCRTSTVRSWSVHHKVIFLEMLTNAFQDSNYDFARIIEDDHDECFYLPSGWKIDNVRLMFVRMYGILLVEWRDELTANNFVPTPVSTLE</sequence>
<gene>
    <name evidence="1" type="ORF">KDM89_06160</name>
</gene>
<reference evidence="1" key="1">
    <citation type="submission" date="2021-04" db="EMBL/GenBank/DDBJ databases">
        <title>novel species isolated from subtropical streams in China.</title>
        <authorList>
            <person name="Lu H."/>
        </authorList>
    </citation>
    <scope>NUCLEOTIDE SEQUENCE</scope>
    <source>
        <strain evidence="1">LFS511W</strain>
    </source>
</reference>
<comment type="caution">
    <text evidence="1">The sequence shown here is derived from an EMBL/GenBank/DDBJ whole genome shotgun (WGS) entry which is preliminary data.</text>
</comment>
<protein>
    <submittedName>
        <fullName evidence="1">Uncharacterized protein</fullName>
    </submittedName>
</protein>
<dbReference type="Proteomes" id="UP000680067">
    <property type="component" value="Unassembled WGS sequence"/>
</dbReference>
<keyword evidence="2" id="KW-1185">Reference proteome</keyword>
<dbReference type="RefSeq" id="WP_212687062.1">
    <property type="nucleotide sequence ID" value="NZ_JAGSPN010000003.1"/>
</dbReference>
<accession>A0A941DKX8</accession>